<dbReference type="PANTHER" id="PTHR30055">
    <property type="entry name" value="HTH-TYPE TRANSCRIPTIONAL REGULATOR RUTR"/>
    <property type="match status" value="1"/>
</dbReference>
<reference evidence="4 5" key="1">
    <citation type="journal article" date="2022" name="BMC Genomics">
        <title>Comparative genome analysis of mycobacteria focusing on tRNA and non-coding RNA.</title>
        <authorList>
            <person name="Behra P.R.K."/>
            <person name="Pettersson B.M.F."/>
            <person name="Ramesh M."/>
            <person name="Das S."/>
            <person name="Dasgupta S."/>
            <person name="Kirsebom L.A."/>
        </authorList>
    </citation>
    <scope>NUCLEOTIDE SEQUENCE [LARGE SCALE GENOMIC DNA]</scope>
    <source>
        <strain evidence="4 5">DSM 44078</strain>
    </source>
</reference>
<dbReference type="PROSITE" id="PS50977">
    <property type="entry name" value="HTH_TETR_2"/>
    <property type="match status" value="1"/>
</dbReference>
<name>A0ABT3CKT0_9MYCO</name>
<feature type="DNA-binding region" description="H-T-H motif" evidence="2">
    <location>
        <begin position="32"/>
        <end position="51"/>
    </location>
</feature>
<dbReference type="RefSeq" id="WP_264071291.1">
    <property type="nucleotide sequence ID" value="NZ_JACKTY010000048.1"/>
</dbReference>
<keyword evidence="1 2" id="KW-0238">DNA-binding</keyword>
<evidence type="ECO:0000256" key="1">
    <source>
        <dbReference type="ARBA" id="ARBA00023125"/>
    </source>
</evidence>
<dbReference type="PANTHER" id="PTHR30055:SF237">
    <property type="entry name" value="TRANSCRIPTIONAL REPRESSOR MCE3R"/>
    <property type="match status" value="1"/>
</dbReference>
<dbReference type="InterPro" id="IPR001647">
    <property type="entry name" value="HTH_TetR"/>
</dbReference>
<proteinExistence type="predicted"/>
<evidence type="ECO:0000313" key="4">
    <source>
        <dbReference type="EMBL" id="MCV7230017.1"/>
    </source>
</evidence>
<protein>
    <submittedName>
        <fullName evidence="4">TetR/AcrR family transcriptional regulator</fullName>
    </submittedName>
</protein>
<evidence type="ECO:0000313" key="5">
    <source>
        <dbReference type="Proteomes" id="UP001526201"/>
    </source>
</evidence>
<sequence>MTRAVLSRGSARERVLEAAIGLFAEFGVDGTSLQMIANRLGVKKASVYYQFHSKEDIIDAVIRPVIEDIARLVTIAEAIPSVEARRDVTVSGMVELAVRNRRLSAVFCGDRAVEAHLRSDSAFVENADKMDALMNGPNPDLTTRVATSFLASGLFWTAADPKYSEVPDTELRRALLDTAQGFLRHFP</sequence>
<feature type="domain" description="HTH tetR-type" evidence="3">
    <location>
        <begin position="9"/>
        <end position="69"/>
    </location>
</feature>
<dbReference type="EMBL" id="JACKTY010000048">
    <property type="protein sequence ID" value="MCV7230017.1"/>
    <property type="molecule type" value="Genomic_DNA"/>
</dbReference>
<accession>A0ABT3CKT0</accession>
<dbReference type="Pfam" id="PF00440">
    <property type="entry name" value="TetR_N"/>
    <property type="match status" value="1"/>
</dbReference>
<evidence type="ECO:0000256" key="2">
    <source>
        <dbReference type="PROSITE-ProRule" id="PRU00335"/>
    </source>
</evidence>
<dbReference type="SUPFAM" id="SSF46689">
    <property type="entry name" value="Homeodomain-like"/>
    <property type="match status" value="1"/>
</dbReference>
<dbReference type="InterPro" id="IPR050109">
    <property type="entry name" value="HTH-type_TetR-like_transc_reg"/>
</dbReference>
<organism evidence="4 5">
    <name type="scientific">Mycolicibacterium komossense</name>
    <dbReference type="NCBI Taxonomy" id="1779"/>
    <lineage>
        <taxon>Bacteria</taxon>
        <taxon>Bacillati</taxon>
        <taxon>Actinomycetota</taxon>
        <taxon>Actinomycetes</taxon>
        <taxon>Mycobacteriales</taxon>
        <taxon>Mycobacteriaceae</taxon>
        <taxon>Mycolicibacterium</taxon>
    </lineage>
</organism>
<keyword evidence="5" id="KW-1185">Reference proteome</keyword>
<dbReference type="PRINTS" id="PR00455">
    <property type="entry name" value="HTHTETR"/>
</dbReference>
<dbReference type="Gene3D" id="1.10.357.10">
    <property type="entry name" value="Tetracycline Repressor, domain 2"/>
    <property type="match status" value="1"/>
</dbReference>
<comment type="caution">
    <text evidence="4">The sequence shown here is derived from an EMBL/GenBank/DDBJ whole genome shotgun (WGS) entry which is preliminary data.</text>
</comment>
<gene>
    <name evidence="4" type="ORF">H7J73_28805</name>
</gene>
<evidence type="ECO:0000259" key="3">
    <source>
        <dbReference type="PROSITE" id="PS50977"/>
    </source>
</evidence>
<dbReference type="InterPro" id="IPR009057">
    <property type="entry name" value="Homeodomain-like_sf"/>
</dbReference>
<dbReference type="Proteomes" id="UP001526201">
    <property type="component" value="Unassembled WGS sequence"/>
</dbReference>